<comment type="caution">
    <text evidence="2">The sequence shown here is derived from an EMBL/GenBank/DDBJ whole genome shotgun (WGS) entry which is preliminary data.</text>
</comment>
<evidence type="ECO:0000256" key="1">
    <source>
        <dbReference type="SAM" id="MobiDB-lite"/>
    </source>
</evidence>
<dbReference type="AlphaFoldDB" id="A0A699GR44"/>
<feature type="compositionally biased region" description="Polar residues" evidence="1">
    <location>
        <begin position="332"/>
        <end position="343"/>
    </location>
</feature>
<organism evidence="2">
    <name type="scientific">Tanacetum cinerariifolium</name>
    <name type="common">Dalmatian daisy</name>
    <name type="synonym">Chrysanthemum cinerariifolium</name>
    <dbReference type="NCBI Taxonomy" id="118510"/>
    <lineage>
        <taxon>Eukaryota</taxon>
        <taxon>Viridiplantae</taxon>
        <taxon>Streptophyta</taxon>
        <taxon>Embryophyta</taxon>
        <taxon>Tracheophyta</taxon>
        <taxon>Spermatophyta</taxon>
        <taxon>Magnoliopsida</taxon>
        <taxon>eudicotyledons</taxon>
        <taxon>Gunneridae</taxon>
        <taxon>Pentapetalae</taxon>
        <taxon>asterids</taxon>
        <taxon>campanulids</taxon>
        <taxon>Asterales</taxon>
        <taxon>Asteraceae</taxon>
        <taxon>Asteroideae</taxon>
        <taxon>Anthemideae</taxon>
        <taxon>Anthemidinae</taxon>
        <taxon>Tanacetum</taxon>
    </lineage>
</organism>
<evidence type="ECO:0000313" key="2">
    <source>
        <dbReference type="EMBL" id="GEU29686.1"/>
    </source>
</evidence>
<gene>
    <name evidence="2" type="ORF">Tci_001664</name>
</gene>
<reference evidence="2" key="1">
    <citation type="journal article" date="2019" name="Sci. Rep.">
        <title>Draft genome of Tanacetum cinerariifolium, the natural source of mosquito coil.</title>
        <authorList>
            <person name="Yamashiro T."/>
            <person name="Shiraishi A."/>
            <person name="Satake H."/>
            <person name="Nakayama K."/>
        </authorList>
    </citation>
    <scope>NUCLEOTIDE SEQUENCE</scope>
</reference>
<protein>
    <recommendedName>
        <fullName evidence="3">Synaptobrevin, longin-like domain protein</fullName>
    </recommendedName>
</protein>
<feature type="compositionally biased region" description="Basic and acidic residues" evidence="1">
    <location>
        <begin position="295"/>
        <end position="321"/>
    </location>
</feature>
<accession>A0A699GR44</accession>
<feature type="compositionally biased region" description="Polar residues" evidence="1">
    <location>
        <begin position="363"/>
        <end position="383"/>
    </location>
</feature>
<feature type="region of interest" description="Disordered" evidence="1">
    <location>
        <begin position="288"/>
        <end position="383"/>
    </location>
</feature>
<name>A0A699GR44_TANCI</name>
<evidence type="ECO:0008006" key="3">
    <source>
        <dbReference type="Google" id="ProtNLM"/>
    </source>
</evidence>
<feature type="compositionally biased region" description="Basic and acidic residues" evidence="1">
    <location>
        <begin position="351"/>
        <end position="362"/>
    </location>
</feature>
<proteinExistence type="predicted"/>
<sequence length="402" mass="46352">MSGETQNIPCSVKRKIVGQILIDHALSYALTATADVPAIYIQQFWKTIKQVSNTNDTIHFMIDRETITYIVDMFRNTLKLPVETLNNPFIEPVDLKFIQRFLKIVGYEGIVGKVSAFYTKNLAQPWQKMIKVFNRRLTTRTLGHNQTKINILQIFHVVINRVYVDYAGLLWWDFLHCVQMKKDVIQYPHFTKLIMANIMNKFPSISQILEENYHSIKDDILLVKYKEYEKVFVRIDVLTIQPQTVESNQGMNRTPRATRTPTFTTKVTQFKRKSKAVVGELRKSEVVDDGDVNDNVDKEKKNDDVEEKKDNKNDDNDDHVGHTLIRGEMSGSLETRNEQTQTPIPSPSRSPRTDLSSDKTLSEELTANVSPTPNTTSKDPNVSQEWLMMRSTKIEDICRCCS</sequence>
<dbReference type="EMBL" id="BKCJ010000091">
    <property type="protein sequence ID" value="GEU29686.1"/>
    <property type="molecule type" value="Genomic_DNA"/>
</dbReference>